<feature type="domain" description="DUF4232" evidence="2">
    <location>
        <begin position="47"/>
        <end position="178"/>
    </location>
</feature>
<evidence type="ECO:0000256" key="1">
    <source>
        <dbReference type="SAM" id="SignalP"/>
    </source>
</evidence>
<dbReference type="Pfam" id="PF14016">
    <property type="entry name" value="DUF4232"/>
    <property type="match status" value="1"/>
</dbReference>
<comment type="caution">
    <text evidence="3">The sequence shown here is derived from an EMBL/GenBank/DDBJ whole genome shotgun (WGS) entry which is preliminary data.</text>
</comment>
<sequence length="185" mass="18833">MLRSTLGRTAATTAAIAAIAATVATATAVGGAETASAAPAAGRTPTCDVSGLRASLTDKGGHQNGMSHEGTVLVLTNTSGRTCALYGYPGLQLEDARHQAVGTSTSWGSTYFIPDPGRSTLVLKPGGSAEAALAWAHADAPRMVQAGYLRITPPASRDHLTIPFEKTVTNGHLSVTAFTDSINVS</sequence>
<name>A0ABQ2ZE50_9ACTN</name>
<accession>A0ABQ2ZE50</accession>
<organism evidence="3 4">
    <name type="scientific">Streptomyces hiroshimensis</name>
    <dbReference type="NCBI Taxonomy" id="66424"/>
    <lineage>
        <taxon>Bacteria</taxon>
        <taxon>Bacillati</taxon>
        <taxon>Actinomycetota</taxon>
        <taxon>Actinomycetes</taxon>
        <taxon>Kitasatosporales</taxon>
        <taxon>Streptomycetaceae</taxon>
        <taxon>Streptomyces</taxon>
    </lineage>
</organism>
<dbReference type="Proteomes" id="UP000659223">
    <property type="component" value="Unassembled WGS sequence"/>
</dbReference>
<keyword evidence="1" id="KW-0732">Signal</keyword>
<evidence type="ECO:0000259" key="2">
    <source>
        <dbReference type="Pfam" id="PF14016"/>
    </source>
</evidence>
<dbReference type="InterPro" id="IPR025326">
    <property type="entry name" value="DUF4232"/>
</dbReference>
<feature type="signal peptide" evidence="1">
    <location>
        <begin position="1"/>
        <end position="26"/>
    </location>
</feature>
<protein>
    <recommendedName>
        <fullName evidence="2">DUF4232 domain-containing protein</fullName>
    </recommendedName>
</protein>
<feature type="chain" id="PRO_5046338144" description="DUF4232 domain-containing protein" evidence="1">
    <location>
        <begin position="27"/>
        <end position="185"/>
    </location>
</feature>
<dbReference type="RefSeq" id="WP_190025549.1">
    <property type="nucleotide sequence ID" value="NZ_BMUT01000024.1"/>
</dbReference>
<evidence type="ECO:0000313" key="3">
    <source>
        <dbReference type="EMBL" id="GGY10898.1"/>
    </source>
</evidence>
<reference evidence="4" key="1">
    <citation type="journal article" date="2019" name="Int. J. Syst. Evol. Microbiol.">
        <title>The Global Catalogue of Microorganisms (GCM) 10K type strain sequencing project: providing services to taxonomists for standard genome sequencing and annotation.</title>
        <authorList>
            <consortium name="The Broad Institute Genomics Platform"/>
            <consortium name="The Broad Institute Genome Sequencing Center for Infectious Disease"/>
            <person name="Wu L."/>
            <person name="Ma J."/>
        </authorList>
    </citation>
    <scope>NUCLEOTIDE SEQUENCE [LARGE SCALE GENOMIC DNA]</scope>
    <source>
        <strain evidence="4">JCM 4586</strain>
    </source>
</reference>
<proteinExistence type="predicted"/>
<gene>
    <name evidence="3" type="ORF">GCM10010324_67130</name>
</gene>
<evidence type="ECO:0000313" key="4">
    <source>
        <dbReference type="Proteomes" id="UP000659223"/>
    </source>
</evidence>
<keyword evidence="4" id="KW-1185">Reference proteome</keyword>
<dbReference type="EMBL" id="BMUT01000024">
    <property type="protein sequence ID" value="GGY10898.1"/>
    <property type="molecule type" value="Genomic_DNA"/>
</dbReference>